<keyword evidence="7" id="KW-1185">Reference proteome</keyword>
<dbReference type="InterPro" id="IPR000943">
    <property type="entry name" value="RNA_pol_sigma70"/>
</dbReference>
<dbReference type="Pfam" id="PF04542">
    <property type="entry name" value="Sigma70_r2"/>
    <property type="match status" value="1"/>
</dbReference>
<keyword evidence="4" id="KW-0804">Transcription</keyword>
<protein>
    <submittedName>
        <fullName evidence="6">Sigma-70 family RNA polymerase sigma factor</fullName>
    </submittedName>
</protein>
<dbReference type="SUPFAM" id="SSF88659">
    <property type="entry name" value="Sigma3 and sigma4 domains of RNA polymerase sigma factors"/>
    <property type="match status" value="1"/>
</dbReference>
<accession>A0ABW8SR11</accession>
<sequence length="261" mass="30628">MKKLEITNKGFIIGGQTLGNPKLLQNEELVKLYQGGNKHALNELVELNKGLVYKLANRFYTEKTNSIDREDLEQEGFIGLIAAADKYKFDIERPCKFSTYAVYWIYQKINGFIKTKNTNEEISLNTPASGDEDIELMDCIEGVDYSFENVEEKIYNQQLHKELEETMNKYNTLREREILKLRYGWDNCECMTCQQLGEMHNVTKVTINNIERTALEKMRKSPWGVRKAKELYIQKREESSHSIHWTIESMSFANRYLYDND</sequence>
<name>A0ABW8SR11_9CLOT</name>
<dbReference type="NCBIfam" id="TIGR02937">
    <property type="entry name" value="sigma70-ECF"/>
    <property type="match status" value="1"/>
</dbReference>
<proteinExistence type="predicted"/>
<dbReference type="InterPro" id="IPR007630">
    <property type="entry name" value="RNA_pol_sigma70_r4"/>
</dbReference>
<dbReference type="InterPro" id="IPR013324">
    <property type="entry name" value="RNA_pol_sigma_r3/r4-like"/>
</dbReference>
<feature type="domain" description="RNA polymerase sigma-70" evidence="5">
    <location>
        <begin position="192"/>
        <end position="218"/>
    </location>
</feature>
<dbReference type="Proteomes" id="UP001623660">
    <property type="component" value="Unassembled WGS sequence"/>
</dbReference>
<dbReference type="PROSITE" id="PS00716">
    <property type="entry name" value="SIGMA70_2"/>
    <property type="match status" value="1"/>
</dbReference>
<dbReference type="PANTHER" id="PTHR30603">
    <property type="entry name" value="RNA POLYMERASE SIGMA FACTOR RPO"/>
    <property type="match status" value="1"/>
</dbReference>
<evidence type="ECO:0000313" key="7">
    <source>
        <dbReference type="Proteomes" id="UP001623660"/>
    </source>
</evidence>
<keyword evidence="3" id="KW-0238">DNA-binding</keyword>
<dbReference type="RefSeq" id="WP_406793722.1">
    <property type="nucleotide sequence ID" value="NZ_JBJHZX010000034.1"/>
</dbReference>
<dbReference type="PRINTS" id="PR00046">
    <property type="entry name" value="SIGMA70FCT"/>
</dbReference>
<comment type="caution">
    <text evidence="6">The sequence shown here is derived from an EMBL/GenBank/DDBJ whole genome shotgun (WGS) entry which is preliminary data.</text>
</comment>
<keyword evidence="2" id="KW-0731">Sigma factor</keyword>
<dbReference type="InterPro" id="IPR014284">
    <property type="entry name" value="RNA_pol_sigma-70_dom"/>
</dbReference>
<evidence type="ECO:0000313" key="6">
    <source>
        <dbReference type="EMBL" id="MFL0197619.1"/>
    </source>
</evidence>
<dbReference type="EMBL" id="JBJHZX010000034">
    <property type="protein sequence ID" value="MFL0197619.1"/>
    <property type="molecule type" value="Genomic_DNA"/>
</dbReference>
<gene>
    <name evidence="6" type="ORF">ACJDU8_18910</name>
</gene>
<organism evidence="6 7">
    <name type="scientific">Candidatus Clostridium eludens</name>
    <dbReference type="NCBI Taxonomy" id="3381663"/>
    <lineage>
        <taxon>Bacteria</taxon>
        <taxon>Bacillati</taxon>
        <taxon>Bacillota</taxon>
        <taxon>Clostridia</taxon>
        <taxon>Eubacteriales</taxon>
        <taxon>Clostridiaceae</taxon>
        <taxon>Clostridium</taxon>
    </lineage>
</organism>
<evidence type="ECO:0000256" key="3">
    <source>
        <dbReference type="ARBA" id="ARBA00023125"/>
    </source>
</evidence>
<dbReference type="SUPFAM" id="SSF88946">
    <property type="entry name" value="Sigma2 domain of RNA polymerase sigma factors"/>
    <property type="match status" value="1"/>
</dbReference>
<dbReference type="InterPro" id="IPR036388">
    <property type="entry name" value="WH-like_DNA-bd_sf"/>
</dbReference>
<dbReference type="PANTHER" id="PTHR30603:SF47">
    <property type="entry name" value="RNA POLYMERASE SIGMA FACTOR SIGD, CHLOROPLASTIC"/>
    <property type="match status" value="1"/>
</dbReference>
<dbReference type="InterPro" id="IPR007627">
    <property type="entry name" value="RNA_pol_sigma70_r2"/>
</dbReference>
<dbReference type="Pfam" id="PF04545">
    <property type="entry name" value="Sigma70_r4"/>
    <property type="match status" value="1"/>
</dbReference>
<evidence type="ECO:0000256" key="2">
    <source>
        <dbReference type="ARBA" id="ARBA00023082"/>
    </source>
</evidence>
<reference evidence="6 7" key="1">
    <citation type="submission" date="2024-11" db="EMBL/GenBank/DDBJ databases">
        <authorList>
            <person name="Heng Y.C."/>
            <person name="Lim A.C.H."/>
            <person name="Lee J.K.Y."/>
            <person name="Kittelmann S."/>
        </authorList>
    </citation>
    <scope>NUCLEOTIDE SEQUENCE [LARGE SCALE GENOMIC DNA]</scope>
    <source>
        <strain evidence="6 7">WILCCON 0269</strain>
    </source>
</reference>
<evidence type="ECO:0000256" key="1">
    <source>
        <dbReference type="ARBA" id="ARBA00023015"/>
    </source>
</evidence>
<dbReference type="Gene3D" id="1.20.120.1810">
    <property type="match status" value="1"/>
</dbReference>
<dbReference type="InterPro" id="IPR050239">
    <property type="entry name" value="Sigma-70_RNA_pol_init_factors"/>
</dbReference>
<dbReference type="Gene3D" id="1.10.10.10">
    <property type="entry name" value="Winged helix-like DNA-binding domain superfamily/Winged helix DNA-binding domain"/>
    <property type="match status" value="1"/>
</dbReference>
<dbReference type="InterPro" id="IPR013325">
    <property type="entry name" value="RNA_pol_sigma_r2"/>
</dbReference>
<keyword evidence="1" id="KW-0805">Transcription regulation</keyword>
<evidence type="ECO:0000259" key="5">
    <source>
        <dbReference type="PROSITE" id="PS00716"/>
    </source>
</evidence>
<evidence type="ECO:0000256" key="4">
    <source>
        <dbReference type="ARBA" id="ARBA00023163"/>
    </source>
</evidence>